<accession>A0AAW1NWP3</accession>
<comment type="caution">
    <text evidence="1">The sequence shown here is derived from an EMBL/GenBank/DDBJ whole genome shotgun (WGS) entry which is preliminary data.</text>
</comment>
<keyword evidence="2" id="KW-1185">Reference proteome</keyword>
<evidence type="ECO:0000313" key="1">
    <source>
        <dbReference type="EMBL" id="KAK9797455.1"/>
    </source>
</evidence>
<gene>
    <name evidence="1" type="ORF">WJX73_010246</name>
</gene>
<dbReference type="EMBL" id="JALJOQ010000106">
    <property type="protein sequence ID" value="KAK9797455.1"/>
    <property type="molecule type" value="Genomic_DNA"/>
</dbReference>
<protein>
    <submittedName>
        <fullName evidence="1">Uncharacterized protein</fullName>
    </submittedName>
</protein>
<name>A0AAW1NWP3_9CHLO</name>
<evidence type="ECO:0000313" key="2">
    <source>
        <dbReference type="Proteomes" id="UP001465755"/>
    </source>
</evidence>
<dbReference type="AlphaFoldDB" id="A0AAW1NWP3"/>
<organism evidence="1 2">
    <name type="scientific">Symbiochloris irregularis</name>
    <dbReference type="NCBI Taxonomy" id="706552"/>
    <lineage>
        <taxon>Eukaryota</taxon>
        <taxon>Viridiplantae</taxon>
        <taxon>Chlorophyta</taxon>
        <taxon>core chlorophytes</taxon>
        <taxon>Trebouxiophyceae</taxon>
        <taxon>Trebouxiales</taxon>
        <taxon>Trebouxiaceae</taxon>
        <taxon>Symbiochloris</taxon>
    </lineage>
</organism>
<sequence>MSVPLGIDRGAAPHLMQRRATATTNLRQGVAVDTAVINLAPVHHSERHPQLVFSSDSNLVAFQISEQFGVFDAESGRMIWTERLASAIGRIGLTYQPNSCLELAWAPDSDSIELAYLHSYYNYIDSPYADLLKSGSCRGAAAQYPSAQHHQDWKWL</sequence>
<reference evidence="1 2" key="1">
    <citation type="journal article" date="2024" name="Nat. Commun.">
        <title>Phylogenomics reveals the evolutionary origins of lichenization in chlorophyte algae.</title>
        <authorList>
            <person name="Puginier C."/>
            <person name="Libourel C."/>
            <person name="Otte J."/>
            <person name="Skaloud P."/>
            <person name="Haon M."/>
            <person name="Grisel S."/>
            <person name="Petersen M."/>
            <person name="Berrin J.G."/>
            <person name="Delaux P.M."/>
            <person name="Dal Grande F."/>
            <person name="Keller J."/>
        </authorList>
    </citation>
    <scope>NUCLEOTIDE SEQUENCE [LARGE SCALE GENOMIC DNA]</scope>
    <source>
        <strain evidence="1 2">SAG 2036</strain>
    </source>
</reference>
<proteinExistence type="predicted"/>
<dbReference type="Proteomes" id="UP001465755">
    <property type="component" value="Unassembled WGS sequence"/>
</dbReference>